<name>K2Q427_9HYPH</name>
<dbReference type="Pfam" id="PF21986">
    <property type="entry name" value="AH_C"/>
    <property type="match status" value="1"/>
</dbReference>
<dbReference type="GO" id="GO:0016787">
    <property type="term" value="F:hydrolase activity"/>
    <property type="evidence" value="ECO:0007669"/>
    <property type="project" value="UniProtKB-KW"/>
</dbReference>
<dbReference type="Gene3D" id="3.90.1300.10">
    <property type="entry name" value="Amidase signature (AS) domain"/>
    <property type="match status" value="1"/>
</dbReference>
<dbReference type="InterPro" id="IPR014085">
    <property type="entry name" value="Allophanate_hydrolase"/>
</dbReference>
<dbReference type="RefSeq" id="WP_006725486.1">
    <property type="nucleotide sequence ID" value="NZ_ALJF01000006.1"/>
</dbReference>
<dbReference type="AlphaFoldDB" id="K2Q427"/>
<dbReference type="InterPro" id="IPR053844">
    <property type="entry name" value="AH_C"/>
</dbReference>
<protein>
    <submittedName>
        <fullName evidence="3">Allophanate hydrolase</fullName>
    </submittedName>
</protein>
<organism evidence="3 4">
    <name type="scientific">Agrobacterium albertimagni AOL15</name>
    <dbReference type="NCBI Taxonomy" id="1156935"/>
    <lineage>
        <taxon>Bacteria</taxon>
        <taxon>Pseudomonadati</taxon>
        <taxon>Pseudomonadota</taxon>
        <taxon>Alphaproteobacteria</taxon>
        <taxon>Hyphomicrobiales</taxon>
        <taxon>Rhizobiaceae</taxon>
        <taxon>Rhizobium/Agrobacterium group</taxon>
        <taxon>Agrobacterium</taxon>
    </lineage>
</organism>
<evidence type="ECO:0000259" key="2">
    <source>
        <dbReference type="Pfam" id="PF21986"/>
    </source>
</evidence>
<comment type="caution">
    <text evidence="3">The sequence shown here is derived from an EMBL/GenBank/DDBJ whole genome shotgun (WGS) entry which is preliminary data.</text>
</comment>
<feature type="domain" description="Amidase" evidence="1">
    <location>
        <begin position="26"/>
        <end position="433"/>
    </location>
</feature>
<dbReference type="PANTHER" id="PTHR11895">
    <property type="entry name" value="TRANSAMIDASE"/>
    <property type="match status" value="1"/>
</dbReference>
<dbReference type="InterPro" id="IPR000120">
    <property type="entry name" value="Amidase"/>
</dbReference>
<dbReference type="InterPro" id="IPR023631">
    <property type="entry name" value="Amidase_dom"/>
</dbReference>
<dbReference type="Gene3D" id="3.10.490.10">
    <property type="entry name" value="Gamma-glutamyl cyclotransferase-like"/>
    <property type="match status" value="1"/>
</dbReference>
<dbReference type="InterPro" id="IPR036928">
    <property type="entry name" value="AS_sf"/>
</dbReference>
<sequence>MNMMTMPFTLKQLHTAYAAGLSPMAVIEEVYRRIEEADDPGIFIHLAPKETILSAAAELGPYDQERPLYGIPFAVKDNINVAGMPTTCACPDFEYAATADAFVVAKLKAAGALPIGKTNLDQFATGLVGIRSPYTIPRNAIDPSIVPGGSSSGSAVAVARGIVPFALGTDTAGSGRVPAALNNIVGLKPTLGTLSATGMVPACRTLDTISIFALSVTDAFAAYAAAAGYDQADAYSRDVAAPFLETPGAGFSIGVPDAASRRFFGDVEQEVSFEATLAVLEAKGHRIVPLDFTPLYRIAELLYEGAWVAERYAAIEEVFRTTPDALFPVTRRIIGRAETLTAADAFRDIYRLADLKRKAAPLIGAADLLCVPTIPCFFSVNDLEQDPVGPNSKLGTYTNFVNLLDLCGIAVPVAARTDGRPGNVTLLGAAALDGRIAGVAASLQAEASPPLGSTDWELEPIEALAPAAGPAEIAIALVGAHMRGLPLNGEITRLGGRFLAQRRTAAEYHLYALAGGPPQRPGLVRVNEGGQAIALEVWALPLDHFGTFMTGVPSPLSIGTVRLDDGSAVKGFLCEPAGLSGAEDITDLGGWRAFLAAAYS</sequence>
<dbReference type="PANTHER" id="PTHR11895:SF169">
    <property type="entry name" value="GLUTAMYL-TRNA(GLN) AMIDOTRANSFERASE"/>
    <property type="match status" value="1"/>
</dbReference>
<keyword evidence="3" id="KW-0378">Hydrolase</keyword>
<dbReference type="Proteomes" id="UP000007123">
    <property type="component" value="Unassembled WGS sequence"/>
</dbReference>
<evidence type="ECO:0000313" key="3">
    <source>
        <dbReference type="EMBL" id="EKF59915.1"/>
    </source>
</evidence>
<dbReference type="NCBIfam" id="TIGR02713">
    <property type="entry name" value="allophanate_hyd"/>
    <property type="match status" value="1"/>
</dbReference>
<dbReference type="eggNOG" id="COG0154">
    <property type="taxonomic scope" value="Bacteria"/>
</dbReference>
<dbReference type="Gene3D" id="1.20.58.1700">
    <property type="match status" value="1"/>
</dbReference>
<dbReference type="Pfam" id="PF01425">
    <property type="entry name" value="Amidase"/>
    <property type="match status" value="1"/>
</dbReference>
<accession>K2Q427</accession>
<dbReference type="EMBL" id="ALJF01000006">
    <property type="protein sequence ID" value="EKF59915.1"/>
    <property type="molecule type" value="Genomic_DNA"/>
</dbReference>
<gene>
    <name evidence="3" type="ORF">QWE_07441</name>
</gene>
<dbReference type="PATRIC" id="fig|1156935.5.peg.1497"/>
<dbReference type="NCBIfam" id="NF006043">
    <property type="entry name" value="PRK08186.1"/>
    <property type="match status" value="1"/>
</dbReference>
<feature type="domain" description="Allophanate hydrolase C-terminal" evidence="2">
    <location>
        <begin position="474"/>
        <end position="596"/>
    </location>
</feature>
<dbReference type="SUPFAM" id="SSF75304">
    <property type="entry name" value="Amidase signature (AS) enzymes"/>
    <property type="match status" value="1"/>
</dbReference>
<evidence type="ECO:0000313" key="4">
    <source>
        <dbReference type="Proteomes" id="UP000007123"/>
    </source>
</evidence>
<proteinExistence type="predicted"/>
<keyword evidence="4" id="KW-1185">Reference proteome</keyword>
<evidence type="ECO:0000259" key="1">
    <source>
        <dbReference type="Pfam" id="PF01425"/>
    </source>
</evidence>
<reference evidence="3 4" key="1">
    <citation type="journal article" date="2012" name="J. Bacteriol.">
        <title>Draft Genome Sequence of Agrobacterium albertimagni Strain AOL15.</title>
        <authorList>
            <person name="Trimble W.L."/>
            <person name="Phung le T."/>
            <person name="Meyer F."/>
            <person name="Gilbert J.A."/>
            <person name="Silver S."/>
        </authorList>
    </citation>
    <scope>NUCLEOTIDE SEQUENCE [LARGE SCALE GENOMIC DNA]</scope>
    <source>
        <strain evidence="3 4">AOL15</strain>
    </source>
</reference>
<dbReference type="STRING" id="1156935.QWE_07441"/>